<keyword evidence="2" id="KW-0694">RNA-binding</keyword>
<dbReference type="Proteomes" id="UP000626109">
    <property type="component" value="Unassembled WGS sequence"/>
</dbReference>
<dbReference type="InterPro" id="IPR004088">
    <property type="entry name" value="KH_dom_type_1"/>
</dbReference>
<dbReference type="EMBL" id="CAJNNV010021906">
    <property type="protein sequence ID" value="CAE8607618.1"/>
    <property type="molecule type" value="Genomic_DNA"/>
</dbReference>
<dbReference type="InterPro" id="IPR004087">
    <property type="entry name" value="KH_dom"/>
</dbReference>
<dbReference type="Pfam" id="PF00013">
    <property type="entry name" value="KH_1"/>
    <property type="match status" value="3"/>
</dbReference>
<evidence type="ECO:0000313" key="6">
    <source>
        <dbReference type="EMBL" id="CAE8693027.1"/>
    </source>
</evidence>
<feature type="compositionally biased region" description="Low complexity" evidence="3">
    <location>
        <begin position="418"/>
        <end position="433"/>
    </location>
</feature>
<dbReference type="CDD" id="cd00105">
    <property type="entry name" value="KH-I"/>
    <property type="match status" value="1"/>
</dbReference>
<keyword evidence="7" id="KW-1185">Reference proteome</keyword>
<dbReference type="PANTHER" id="PTHR10288">
    <property type="entry name" value="KH DOMAIN CONTAINING RNA BINDING PROTEIN"/>
    <property type="match status" value="1"/>
</dbReference>
<gene>
    <name evidence="5" type="ORF">PGLA1383_LOCUS25536</name>
    <name evidence="6" type="ORF">PGLA2088_LOCUS28164</name>
</gene>
<comment type="caution">
    <text evidence="5">The sequence shown here is derived from an EMBL/GenBank/DDBJ whole genome shotgun (WGS) entry which is preliminary data.</text>
</comment>
<evidence type="ECO:0000256" key="1">
    <source>
        <dbReference type="ARBA" id="ARBA00022737"/>
    </source>
</evidence>
<dbReference type="EMBL" id="CAJNNW010027760">
    <property type="protein sequence ID" value="CAE8693027.1"/>
    <property type="molecule type" value="Genomic_DNA"/>
</dbReference>
<feature type="compositionally biased region" description="Low complexity" evidence="3">
    <location>
        <begin position="484"/>
        <end position="499"/>
    </location>
</feature>
<dbReference type="Proteomes" id="UP000654075">
    <property type="component" value="Unassembled WGS sequence"/>
</dbReference>
<dbReference type="GO" id="GO:0003723">
    <property type="term" value="F:RNA binding"/>
    <property type="evidence" value="ECO:0007669"/>
    <property type="project" value="UniProtKB-UniRule"/>
</dbReference>
<keyword evidence="1" id="KW-0677">Repeat</keyword>
<sequence>MADNGAAPDCFYVPWRCLVPSDVAFLIVGGDGDGDEDADGGGDGKVEGRDEDNSVAADGSAWGVGAEEIPAKTGASVRLLPTADAPTLSDRILEIRGESFASQETACCKVLRSLRDALGVEEDSEEALFVVLVPSAVAAVVVGAKGQKIQALSQASGAKIDVSREVIPGLCVQPVTVSGTLDQVISGVAGVHRLLQELVDRGRLSPTEFGGSQTSMERAVSGDGTATPRSTAGTGTFTGTGCSGSSRGGLSVSPSPVLLLISMDAAGWIIGKQGLRLAELQRSSGARIRLANNGAGLPGMRCGDRLVEIAATDVDCRAAAVRAVMATLGEAPMELDMGSISLLLPTSAVGYVIGKGGQTIKKIMVRTGVDILIDQDSSVAGARTASFPGTAVGSCTEPILELVSEVDELRERVAAGVASTSAPNSRASASPSPGMSLSGVARDVHAGSSGGAAAFCSEPLPGRGQAEMPDRAGAGYGDQREGLGYRSSPPGGSQSPAGWPIRTQAERALLDGIQASGVLDHKLTIQVPQSMLIRIDFQDIERRSGARLEVSQRRVGEDLSVSVAGQRIATALAALYLQEAMALCDKAARSGYP</sequence>
<evidence type="ECO:0000256" key="3">
    <source>
        <dbReference type="SAM" id="MobiDB-lite"/>
    </source>
</evidence>
<dbReference type="Gene3D" id="3.30.1370.10">
    <property type="entry name" value="K Homology domain, type 1"/>
    <property type="match status" value="2"/>
</dbReference>
<feature type="region of interest" description="Disordered" evidence="3">
    <location>
        <begin position="206"/>
        <end position="248"/>
    </location>
</feature>
<dbReference type="InterPro" id="IPR036612">
    <property type="entry name" value="KH_dom_type_1_sf"/>
</dbReference>
<dbReference type="PROSITE" id="PS50084">
    <property type="entry name" value="KH_TYPE_1"/>
    <property type="match status" value="3"/>
</dbReference>
<organism evidence="5 7">
    <name type="scientific">Polarella glacialis</name>
    <name type="common">Dinoflagellate</name>
    <dbReference type="NCBI Taxonomy" id="89957"/>
    <lineage>
        <taxon>Eukaryota</taxon>
        <taxon>Sar</taxon>
        <taxon>Alveolata</taxon>
        <taxon>Dinophyceae</taxon>
        <taxon>Suessiales</taxon>
        <taxon>Suessiaceae</taxon>
        <taxon>Polarella</taxon>
    </lineage>
</organism>
<dbReference type="OrthoDB" id="441329at2759"/>
<evidence type="ECO:0000256" key="2">
    <source>
        <dbReference type="PROSITE-ProRule" id="PRU00117"/>
    </source>
</evidence>
<evidence type="ECO:0000259" key="4">
    <source>
        <dbReference type="SMART" id="SM00322"/>
    </source>
</evidence>
<feature type="compositionally biased region" description="Basic and acidic residues" evidence="3">
    <location>
        <begin position="42"/>
        <end position="52"/>
    </location>
</feature>
<reference evidence="5" key="1">
    <citation type="submission" date="2021-02" db="EMBL/GenBank/DDBJ databases">
        <authorList>
            <person name="Dougan E. K."/>
            <person name="Rhodes N."/>
            <person name="Thang M."/>
            <person name="Chan C."/>
        </authorList>
    </citation>
    <scope>NUCLEOTIDE SEQUENCE</scope>
</reference>
<feature type="domain" description="K Homology" evidence="4">
    <location>
        <begin position="125"/>
        <end position="200"/>
    </location>
</feature>
<protein>
    <recommendedName>
        <fullName evidence="4">K Homology domain-containing protein</fullName>
    </recommendedName>
</protein>
<dbReference type="SMART" id="SM00322">
    <property type="entry name" value="KH"/>
    <property type="match status" value="3"/>
</dbReference>
<name>A0A813F7R2_POLGL</name>
<evidence type="ECO:0000313" key="7">
    <source>
        <dbReference type="Proteomes" id="UP000654075"/>
    </source>
</evidence>
<accession>A0A813F7R2</accession>
<feature type="domain" description="K Homology" evidence="4">
    <location>
        <begin position="336"/>
        <end position="422"/>
    </location>
</feature>
<feature type="region of interest" description="Disordered" evidence="3">
    <location>
        <begin position="415"/>
        <end position="499"/>
    </location>
</feature>
<dbReference type="SUPFAM" id="SSF54791">
    <property type="entry name" value="Eukaryotic type KH-domain (KH-domain type I)"/>
    <property type="match status" value="3"/>
</dbReference>
<feature type="region of interest" description="Disordered" evidence="3">
    <location>
        <begin position="30"/>
        <end position="60"/>
    </location>
</feature>
<evidence type="ECO:0000313" key="5">
    <source>
        <dbReference type="EMBL" id="CAE8607618.1"/>
    </source>
</evidence>
<feature type="domain" description="K Homology" evidence="4">
    <location>
        <begin position="253"/>
        <end position="329"/>
    </location>
</feature>
<proteinExistence type="predicted"/>
<dbReference type="AlphaFoldDB" id="A0A813F7R2"/>
<dbReference type="Gene3D" id="3.30.310.210">
    <property type="match status" value="1"/>
</dbReference>